<accession>A0A1G6BQJ5</accession>
<dbReference type="Proteomes" id="UP000198771">
    <property type="component" value="Unassembled WGS sequence"/>
</dbReference>
<evidence type="ECO:0000313" key="3">
    <source>
        <dbReference type="Proteomes" id="UP000198771"/>
    </source>
</evidence>
<organism evidence="2 3">
    <name type="scientific">Desulfonatronum thiosulfatophilum</name>
    <dbReference type="NCBI Taxonomy" id="617002"/>
    <lineage>
        <taxon>Bacteria</taxon>
        <taxon>Pseudomonadati</taxon>
        <taxon>Thermodesulfobacteriota</taxon>
        <taxon>Desulfovibrionia</taxon>
        <taxon>Desulfovibrionales</taxon>
        <taxon>Desulfonatronaceae</taxon>
        <taxon>Desulfonatronum</taxon>
    </lineage>
</organism>
<proteinExistence type="predicted"/>
<dbReference type="STRING" id="617002.SAMN05660653_01118"/>
<evidence type="ECO:0008006" key="4">
    <source>
        <dbReference type="Google" id="ProtNLM"/>
    </source>
</evidence>
<keyword evidence="1" id="KW-1133">Transmembrane helix</keyword>
<evidence type="ECO:0000313" key="2">
    <source>
        <dbReference type="EMBL" id="SDB22890.1"/>
    </source>
</evidence>
<keyword evidence="1" id="KW-0812">Transmembrane</keyword>
<gene>
    <name evidence="2" type="ORF">SAMN05660653_01118</name>
</gene>
<sequence>MPFLVESMPLLLSGQSGFYFQNWEHSFSQAQKPLVYTMILVTLLIMAYASILLYRRFFFRETAFFAVQEAAVIHEIIHQSVRERSKYDINFQTEKARRVQFSCSPWKFEPGRGLILELSGFLQPQSTWVGRTVSSYFKVSTTQKEPKWSFFYFSSTITDLSYDKSRPCIILETPKCLERKQRRSHLRLDPPREDIPELRIWPETLSNLDHYGDAPPLLHYLHSETDNTFLIRNISAGGLLLEIRQPVDHEVAEAMEKGKRLFISLYLRDLQHPHNNEYRLLAQIRKSFMEPGNAETGKLLVGLLFVAHKPRGQPKAQDRWLPLNEKGVEEIEDWVFKRHLQIYQQKGLT</sequence>
<evidence type="ECO:0000256" key="1">
    <source>
        <dbReference type="SAM" id="Phobius"/>
    </source>
</evidence>
<keyword evidence="1" id="KW-0472">Membrane</keyword>
<name>A0A1G6BQJ5_9BACT</name>
<dbReference type="AlphaFoldDB" id="A0A1G6BQJ5"/>
<keyword evidence="3" id="KW-1185">Reference proteome</keyword>
<protein>
    <recommendedName>
        <fullName evidence="4">PilZ domain-containing protein</fullName>
    </recommendedName>
</protein>
<reference evidence="2 3" key="1">
    <citation type="submission" date="2016-10" db="EMBL/GenBank/DDBJ databases">
        <authorList>
            <person name="de Groot N.N."/>
        </authorList>
    </citation>
    <scope>NUCLEOTIDE SEQUENCE [LARGE SCALE GENOMIC DNA]</scope>
    <source>
        <strain evidence="2 3">ASO4-2</strain>
    </source>
</reference>
<dbReference type="EMBL" id="FMXO01000005">
    <property type="protein sequence ID" value="SDB22890.1"/>
    <property type="molecule type" value="Genomic_DNA"/>
</dbReference>
<feature type="transmembrane region" description="Helical" evidence="1">
    <location>
        <begin position="34"/>
        <end position="54"/>
    </location>
</feature>